<proteinExistence type="predicted"/>
<keyword evidence="3" id="KW-1185">Reference proteome</keyword>
<feature type="domain" description="AB hydrolase-1" evidence="1">
    <location>
        <begin position="16"/>
        <end position="249"/>
    </location>
</feature>
<comment type="caution">
    <text evidence="2">The sequence shown here is derived from an EMBL/GenBank/DDBJ whole genome shotgun (WGS) entry which is preliminary data.</text>
</comment>
<dbReference type="PRINTS" id="PR00111">
    <property type="entry name" value="ABHYDROLASE"/>
</dbReference>
<dbReference type="Proteomes" id="UP000554054">
    <property type="component" value="Unassembled WGS sequence"/>
</dbReference>
<dbReference type="SUPFAM" id="SSF53474">
    <property type="entry name" value="alpha/beta-Hydrolases"/>
    <property type="match status" value="1"/>
</dbReference>
<protein>
    <submittedName>
        <fullName evidence="2">Pimeloyl-ACP methyl ester carboxylesterase</fullName>
    </submittedName>
</protein>
<dbReference type="Pfam" id="PF00561">
    <property type="entry name" value="Abhydrolase_1"/>
    <property type="match status" value="1"/>
</dbReference>
<evidence type="ECO:0000313" key="3">
    <source>
        <dbReference type="Proteomes" id="UP000554054"/>
    </source>
</evidence>
<reference evidence="2 3" key="1">
    <citation type="submission" date="2020-07" db="EMBL/GenBank/DDBJ databases">
        <title>Sequencing the genomes of 1000 actinobacteria strains.</title>
        <authorList>
            <person name="Klenk H.-P."/>
        </authorList>
    </citation>
    <scope>NUCLEOTIDE SEQUENCE [LARGE SCALE GENOMIC DNA]</scope>
    <source>
        <strain evidence="2 3">DSM 26154</strain>
    </source>
</reference>
<dbReference type="PANTHER" id="PTHR43689:SF8">
    <property type="entry name" value="ALPHA_BETA-HYDROLASES SUPERFAMILY PROTEIN"/>
    <property type="match status" value="1"/>
</dbReference>
<evidence type="ECO:0000259" key="1">
    <source>
        <dbReference type="Pfam" id="PF00561"/>
    </source>
</evidence>
<dbReference type="Gene3D" id="3.40.50.1820">
    <property type="entry name" value="alpha/beta hydrolase"/>
    <property type="match status" value="1"/>
</dbReference>
<accession>A0A852VN65</accession>
<dbReference type="AlphaFoldDB" id="A0A852VN65"/>
<organism evidence="2 3">
    <name type="scientific">Janibacter cremeus</name>
    <dbReference type="NCBI Taxonomy" id="1285192"/>
    <lineage>
        <taxon>Bacteria</taxon>
        <taxon>Bacillati</taxon>
        <taxon>Actinomycetota</taxon>
        <taxon>Actinomycetes</taxon>
        <taxon>Micrococcales</taxon>
        <taxon>Intrasporangiaceae</taxon>
        <taxon>Janibacter</taxon>
    </lineage>
</organism>
<gene>
    <name evidence="2" type="ORF">BJY20_001844</name>
</gene>
<name>A0A852VN65_9MICO</name>
<dbReference type="PANTHER" id="PTHR43689">
    <property type="entry name" value="HYDROLASE"/>
    <property type="match status" value="1"/>
</dbReference>
<dbReference type="GO" id="GO:0003824">
    <property type="term" value="F:catalytic activity"/>
    <property type="evidence" value="ECO:0007669"/>
    <property type="project" value="UniProtKB-ARBA"/>
</dbReference>
<dbReference type="InterPro" id="IPR029058">
    <property type="entry name" value="AB_hydrolase_fold"/>
</dbReference>
<evidence type="ECO:0000313" key="2">
    <source>
        <dbReference type="EMBL" id="NYF98452.1"/>
    </source>
</evidence>
<dbReference type="EMBL" id="JACCAE010000001">
    <property type="protein sequence ID" value="NYF98452.1"/>
    <property type="molecule type" value="Genomic_DNA"/>
</dbReference>
<sequence>MKSTIAHTHLPGDGEPVVLIHGIGHRRQAWGEVPQLLNDRGYDVYVVDLPGHGASPTPTRPDGYSMRSTAEQFERFFVSHGIDTPHVVGNSLGGSVSLELAHNGAVGTATVLSPGGFFPVHHLPNIAANLLFMKVGSHLPEAVHRTLAGHTWFRKFAFRSLYTHPETVTVETAVGDTLNLRRSKGFWPHFFRATVMRFTKDVQVPTTVAWGDTDRLLLPSEAHTARTRLPEATHVTLPDCGHCPQHDHPDLVVDVVVATINRADRGAGPTEHEGVATQRPGA</sequence>
<dbReference type="RefSeq" id="WP_185991263.1">
    <property type="nucleotide sequence ID" value="NZ_JACCAE010000001.1"/>
</dbReference>
<dbReference type="InterPro" id="IPR000073">
    <property type="entry name" value="AB_hydrolase_1"/>
</dbReference>